<dbReference type="Proteomes" id="UP000887565">
    <property type="component" value="Unplaced"/>
</dbReference>
<sequence length="201" mass="21831">MLLAADYGPPPVEAITIASHDEVLRAQATNPAITTIVASLQINNATKRLPIFFTEDGLLYGQIKDTKQLVVPASMQPSNSILVAPHGGKRPRLDQVLQDLPIDHAAHIAASAAITNPTHAPFRDRRHRYCQHIAGRPPNVLPPPIFLSPGNLRVALAARTTPNFHGYMLVGFDTESIMAAEMKSFQFTMPMPAHSTASSYP</sequence>
<keyword evidence="1" id="KW-1185">Reference proteome</keyword>
<evidence type="ECO:0000313" key="2">
    <source>
        <dbReference type="WBParaSite" id="nRc.2.0.1.t14093-RA"/>
    </source>
</evidence>
<organism evidence="1 2">
    <name type="scientific">Romanomermis culicivorax</name>
    <name type="common">Nematode worm</name>
    <dbReference type="NCBI Taxonomy" id="13658"/>
    <lineage>
        <taxon>Eukaryota</taxon>
        <taxon>Metazoa</taxon>
        <taxon>Ecdysozoa</taxon>
        <taxon>Nematoda</taxon>
        <taxon>Enoplea</taxon>
        <taxon>Dorylaimia</taxon>
        <taxon>Mermithida</taxon>
        <taxon>Mermithoidea</taxon>
        <taxon>Mermithidae</taxon>
        <taxon>Romanomermis</taxon>
    </lineage>
</organism>
<reference evidence="2" key="1">
    <citation type="submission" date="2022-11" db="UniProtKB">
        <authorList>
            <consortium name="WormBaseParasite"/>
        </authorList>
    </citation>
    <scope>IDENTIFICATION</scope>
</reference>
<protein>
    <submittedName>
        <fullName evidence="2">Uncharacterized protein</fullName>
    </submittedName>
</protein>
<dbReference type="WBParaSite" id="nRc.2.0.1.t14093-RA">
    <property type="protein sequence ID" value="nRc.2.0.1.t14093-RA"/>
    <property type="gene ID" value="nRc.2.0.1.g14093"/>
</dbReference>
<dbReference type="AlphaFoldDB" id="A0A915IKZ7"/>
<name>A0A915IKZ7_ROMCU</name>
<evidence type="ECO:0000313" key="1">
    <source>
        <dbReference type="Proteomes" id="UP000887565"/>
    </source>
</evidence>
<accession>A0A915IKZ7</accession>
<proteinExistence type="predicted"/>